<dbReference type="STRING" id="326424.FRAAL1067"/>
<evidence type="ECO:0000313" key="3">
    <source>
        <dbReference type="Proteomes" id="UP000000657"/>
    </source>
</evidence>
<name>Q0RRT4_FRAAA</name>
<evidence type="ECO:0000313" key="2">
    <source>
        <dbReference type="EMBL" id="CAJ59732.1"/>
    </source>
</evidence>
<proteinExistence type="predicted"/>
<keyword evidence="3" id="KW-1185">Reference proteome</keyword>
<gene>
    <name evidence="2" type="ordered locus">FRAAL1067</name>
</gene>
<dbReference type="HOGENOM" id="CLU_2879295_0_0_11"/>
<accession>Q0RRT4</accession>
<dbReference type="KEGG" id="fal:FRAAL1067"/>
<dbReference type="AlphaFoldDB" id="Q0RRT4"/>
<reference evidence="2 3" key="1">
    <citation type="journal article" date="2007" name="Genome Res.">
        <title>Genome characteristics of facultatively symbiotic Frankia sp. strains reflect host range and host plant biogeography.</title>
        <authorList>
            <person name="Normand P."/>
            <person name="Lapierre P."/>
            <person name="Tisa L.S."/>
            <person name="Gogarten J.P."/>
            <person name="Alloisio N."/>
            <person name="Bagnarol E."/>
            <person name="Bassi C.A."/>
            <person name="Berry A.M."/>
            <person name="Bickhart D.M."/>
            <person name="Choisne N."/>
            <person name="Couloux A."/>
            <person name="Cournoyer B."/>
            <person name="Cruveiller S."/>
            <person name="Daubin V."/>
            <person name="Demange N."/>
            <person name="Francino M.P."/>
            <person name="Goltsman E."/>
            <person name="Huang Y."/>
            <person name="Kopp O.R."/>
            <person name="Labarre L."/>
            <person name="Lapidus A."/>
            <person name="Lavire C."/>
            <person name="Marechal J."/>
            <person name="Martinez M."/>
            <person name="Mastronunzio J.E."/>
            <person name="Mullin B.C."/>
            <person name="Niemann J."/>
            <person name="Pujic P."/>
            <person name="Rawnsley T."/>
            <person name="Rouy Z."/>
            <person name="Schenowitz C."/>
            <person name="Sellstedt A."/>
            <person name="Tavares F."/>
            <person name="Tomkins J.P."/>
            <person name="Vallenet D."/>
            <person name="Valverde C."/>
            <person name="Wall L.G."/>
            <person name="Wang Y."/>
            <person name="Medigue C."/>
            <person name="Benson D.R."/>
        </authorList>
    </citation>
    <scope>NUCLEOTIDE SEQUENCE [LARGE SCALE GENOMIC DNA]</scope>
    <source>
        <strain evidence="3">DSM 45986 / CECT 9034 / ACN14a</strain>
    </source>
</reference>
<protein>
    <submittedName>
        <fullName evidence="2">Uncharacterized protein</fullName>
    </submittedName>
</protein>
<dbReference type="EMBL" id="CT573213">
    <property type="protein sequence ID" value="CAJ59732.1"/>
    <property type="molecule type" value="Genomic_DNA"/>
</dbReference>
<organism evidence="2 3">
    <name type="scientific">Frankia alni (strain DSM 45986 / CECT 9034 / ACN14a)</name>
    <dbReference type="NCBI Taxonomy" id="326424"/>
    <lineage>
        <taxon>Bacteria</taxon>
        <taxon>Bacillati</taxon>
        <taxon>Actinomycetota</taxon>
        <taxon>Actinomycetes</taxon>
        <taxon>Frankiales</taxon>
        <taxon>Frankiaceae</taxon>
        <taxon>Frankia</taxon>
    </lineage>
</organism>
<sequence>MGEIPPGRSDGRRPDFPGRPAQVTDAKDRGSSEAVGAGAPSSPLDAALHAPCACAGAFVVSRG</sequence>
<evidence type="ECO:0000256" key="1">
    <source>
        <dbReference type="SAM" id="MobiDB-lite"/>
    </source>
</evidence>
<dbReference type="Proteomes" id="UP000000657">
    <property type="component" value="Chromosome"/>
</dbReference>
<feature type="region of interest" description="Disordered" evidence="1">
    <location>
        <begin position="1"/>
        <end position="42"/>
    </location>
</feature>